<dbReference type="InterPro" id="IPR041622">
    <property type="entry name" value="SLATT_fungi"/>
</dbReference>
<name>A0A8S0WHA3_CYCAE</name>
<evidence type="ECO:0000313" key="4">
    <source>
        <dbReference type="Proteomes" id="UP000467700"/>
    </source>
</evidence>
<gene>
    <name evidence="3" type="ORF">AAE3_LOCUS11805</name>
</gene>
<evidence type="ECO:0000256" key="1">
    <source>
        <dbReference type="SAM" id="MobiDB-lite"/>
    </source>
</evidence>
<accession>A0A8S0WHA3</accession>
<comment type="caution">
    <text evidence="3">The sequence shown here is derived from an EMBL/GenBank/DDBJ whole genome shotgun (WGS) entry which is preliminary data.</text>
</comment>
<organism evidence="3 4">
    <name type="scientific">Cyclocybe aegerita</name>
    <name type="common">Black poplar mushroom</name>
    <name type="synonym">Agrocybe aegerita</name>
    <dbReference type="NCBI Taxonomy" id="1973307"/>
    <lineage>
        <taxon>Eukaryota</taxon>
        <taxon>Fungi</taxon>
        <taxon>Dikarya</taxon>
        <taxon>Basidiomycota</taxon>
        <taxon>Agaricomycotina</taxon>
        <taxon>Agaricomycetes</taxon>
        <taxon>Agaricomycetidae</taxon>
        <taxon>Agaricales</taxon>
        <taxon>Agaricineae</taxon>
        <taxon>Bolbitiaceae</taxon>
        <taxon>Cyclocybe</taxon>
    </lineage>
</organism>
<sequence length="268" mass="28766">MASPGAPAVDAAPSVVLPLSGDPPQAADRNPPLQLSSSEGDAFRSREGSPRHILLDAEPGAPGGSPPRDFFMSPTSERFGNADLHRNGSTWDGEQPLPPLPPVRLMEPSIRRHRTVDTLPMMERKEEKQNGIGFTVGERLQPTIDVALAERDKYVSKAKMTGYALNAAIGMQVLLGSLTTGLSAVATAGRSAAVQTTILGALSTIVASYLARARGSNEPELSITRTKDLEQFIRECRAFQLDNGHCKGDQYDNRGSQSGRFSTILGRF</sequence>
<evidence type="ECO:0000259" key="2">
    <source>
        <dbReference type="Pfam" id="PF18142"/>
    </source>
</evidence>
<feature type="domain" description="SMODS and SLOG-associating 2TM effector" evidence="2">
    <location>
        <begin position="147"/>
        <end position="252"/>
    </location>
</feature>
<protein>
    <recommendedName>
        <fullName evidence="2">SMODS and SLOG-associating 2TM effector domain-containing protein</fullName>
    </recommendedName>
</protein>
<dbReference type="Pfam" id="PF18142">
    <property type="entry name" value="SLATT_fungal"/>
    <property type="match status" value="1"/>
</dbReference>
<feature type="region of interest" description="Disordered" evidence="1">
    <location>
        <begin position="1"/>
        <end position="67"/>
    </location>
</feature>
<reference evidence="3 4" key="1">
    <citation type="submission" date="2020-01" db="EMBL/GenBank/DDBJ databases">
        <authorList>
            <person name="Gupta K D."/>
        </authorList>
    </citation>
    <scope>NUCLEOTIDE SEQUENCE [LARGE SCALE GENOMIC DNA]</scope>
</reference>
<feature type="compositionally biased region" description="Basic and acidic residues" evidence="1">
    <location>
        <begin position="41"/>
        <end position="55"/>
    </location>
</feature>
<dbReference type="NCBIfam" id="NF033635">
    <property type="entry name" value="SLATT_fungal"/>
    <property type="match status" value="1"/>
</dbReference>
<evidence type="ECO:0000313" key="3">
    <source>
        <dbReference type="EMBL" id="CAA7269490.1"/>
    </source>
</evidence>
<keyword evidence="4" id="KW-1185">Reference proteome</keyword>
<dbReference type="Proteomes" id="UP000467700">
    <property type="component" value="Unassembled WGS sequence"/>
</dbReference>
<dbReference type="AlphaFoldDB" id="A0A8S0WHA3"/>
<proteinExistence type="predicted"/>
<dbReference type="OrthoDB" id="3245801at2759"/>
<dbReference type="EMBL" id="CACVBS010000079">
    <property type="protein sequence ID" value="CAA7269490.1"/>
    <property type="molecule type" value="Genomic_DNA"/>
</dbReference>